<dbReference type="OrthoDB" id="6937253at2"/>
<dbReference type="EMBL" id="MTSA01000008">
    <property type="protein sequence ID" value="OUM07099.1"/>
    <property type="molecule type" value="Genomic_DNA"/>
</dbReference>
<accession>A0A244ERE3</accession>
<dbReference type="RefSeq" id="WP_084916887.1">
    <property type="nucleotide sequence ID" value="NZ_JAHZNS010000021.1"/>
</dbReference>
<proteinExistence type="predicted"/>
<name>A0A244ERE3_PSESX</name>
<evidence type="ECO:0000313" key="1">
    <source>
        <dbReference type="EMBL" id="OUM07099.1"/>
    </source>
</evidence>
<dbReference type="AlphaFoldDB" id="A0A244ERE3"/>
<evidence type="ECO:0008006" key="3">
    <source>
        <dbReference type="Google" id="ProtNLM"/>
    </source>
</evidence>
<dbReference type="Proteomes" id="UP000195128">
    <property type="component" value="Unassembled WGS sequence"/>
</dbReference>
<reference evidence="1 2" key="1">
    <citation type="submission" date="2017-01" db="EMBL/GenBank/DDBJ databases">
        <authorList>
            <person name="Mah S.A."/>
            <person name="Swanson W.J."/>
            <person name="Moy G.W."/>
            <person name="Vacquier V.D."/>
        </authorList>
    </citation>
    <scope>NUCLEOTIDE SEQUENCE [LARGE SCALE GENOMIC DNA]</scope>
    <source>
        <strain evidence="1">PDD-32b-74</strain>
    </source>
</reference>
<evidence type="ECO:0000313" key="2">
    <source>
        <dbReference type="Proteomes" id="UP000195128"/>
    </source>
</evidence>
<gene>
    <name evidence="1" type="ORF">BW686_11850</name>
</gene>
<organism evidence="1 2">
    <name type="scientific">Pseudomonas syringae</name>
    <dbReference type="NCBI Taxonomy" id="317"/>
    <lineage>
        <taxon>Bacteria</taxon>
        <taxon>Pseudomonadati</taxon>
        <taxon>Pseudomonadota</taxon>
        <taxon>Gammaproteobacteria</taxon>
        <taxon>Pseudomonadales</taxon>
        <taxon>Pseudomonadaceae</taxon>
        <taxon>Pseudomonas</taxon>
    </lineage>
</organism>
<protein>
    <recommendedName>
        <fullName evidence="3">Lipoprotein</fullName>
    </recommendedName>
</protein>
<sequence>MNTLNNALTSLVLVALAGCTLSPTEKPVPEVPKVVRTIYLAQDDQGGGDDCSFPAANDTVYLNKQDHSCDNDVMSYVRLDNVRSSTFITLESRDCDDDPSWVFELRTTIDPISTGWLSIDALRNKKVGDVIVRGVRLTKGYSGDDNIKGKLSCVRVRVSSPPTVTP</sequence>
<comment type="caution">
    <text evidence="1">The sequence shown here is derived from an EMBL/GenBank/DDBJ whole genome shotgun (WGS) entry which is preliminary data.</text>
</comment>